<dbReference type="InterPro" id="IPR004993">
    <property type="entry name" value="GH3"/>
</dbReference>
<dbReference type="Pfam" id="PF03321">
    <property type="entry name" value="GH3"/>
    <property type="match status" value="1"/>
</dbReference>
<accession>A0A4Y1R7B5</accession>
<proteinExistence type="predicted"/>
<dbReference type="PANTHER" id="PTHR31901:SF48">
    <property type="entry name" value="INDOLE-3-ACETIC ACID-AMIDO SYNTHETASE GH3.10"/>
    <property type="match status" value="1"/>
</dbReference>
<dbReference type="GO" id="GO:0005737">
    <property type="term" value="C:cytoplasm"/>
    <property type="evidence" value="ECO:0007669"/>
    <property type="project" value="TreeGrafter"/>
</dbReference>
<reference evidence="1" key="1">
    <citation type="journal article" date="2019" name="Science">
        <title>Mutation of a bHLH transcription factor allowed almond domestication.</title>
        <authorList>
            <person name="Sanchez-Perez R."/>
            <person name="Pavan S."/>
            <person name="Mazzeo R."/>
            <person name="Moldovan C."/>
            <person name="Aiese Cigliano R."/>
            <person name="Del Cueto J."/>
            <person name="Ricciardi F."/>
            <person name="Lotti C."/>
            <person name="Ricciardi L."/>
            <person name="Dicenta F."/>
            <person name="Lopez-Marques R.L."/>
            <person name="Lindberg Moller B."/>
        </authorList>
    </citation>
    <scope>NUCLEOTIDE SEQUENCE</scope>
</reference>
<dbReference type="EMBL" id="AP019299">
    <property type="protein sequence ID" value="BBH00091.1"/>
    <property type="molecule type" value="Genomic_DNA"/>
</dbReference>
<evidence type="ECO:0000313" key="1">
    <source>
        <dbReference type="EMBL" id="BBH00091.1"/>
    </source>
</evidence>
<dbReference type="AlphaFoldDB" id="A0A4Y1R7B5"/>
<sequence length="309" mass="34738">MKPLRISPMEPAACTNNQSNGNYGEDIIGWFEDVTEKAGLVQTQTLRKILEQNCSVEYLRQWLGDIKIQEVDGFVLESLYTSLVPLASHADLEPYIHKIANGDTGPILTQQPMTTLSLSSGTTDGRQKYVPLHAIAHRPLFKYLGWLQLTDQVYPTREGGRILEFIYSSRQFKTKGGLTAGTATTHYYASQEFKIKQEKTKSFTCSPEEVIASGDSKQSTYCHLLLGLFFSAQVEFITSTFAYSIVQAFITFEELWKELCNDIRDGTLSKRINLPKVRKAVLDIISPNPTLASKSKLVARAWKIWIGLV</sequence>
<dbReference type="GO" id="GO:0016881">
    <property type="term" value="F:acid-amino acid ligase activity"/>
    <property type="evidence" value="ECO:0007669"/>
    <property type="project" value="TreeGrafter"/>
</dbReference>
<organism evidence="1">
    <name type="scientific">Prunus dulcis</name>
    <name type="common">Almond</name>
    <name type="synonym">Amygdalus dulcis</name>
    <dbReference type="NCBI Taxonomy" id="3755"/>
    <lineage>
        <taxon>Eukaryota</taxon>
        <taxon>Viridiplantae</taxon>
        <taxon>Streptophyta</taxon>
        <taxon>Embryophyta</taxon>
        <taxon>Tracheophyta</taxon>
        <taxon>Spermatophyta</taxon>
        <taxon>Magnoliopsida</taxon>
        <taxon>eudicotyledons</taxon>
        <taxon>Gunneridae</taxon>
        <taxon>Pentapetalae</taxon>
        <taxon>rosids</taxon>
        <taxon>fabids</taxon>
        <taxon>Rosales</taxon>
        <taxon>Rosaceae</taxon>
        <taxon>Amygdaloideae</taxon>
        <taxon>Amygdaleae</taxon>
        <taxon>Prunus</taxon>
    </lineage>
</organism>
<dbReference type="PANTHER" id="PTHR31901">
    <property type="entry name" value="GH3 DOMAIN-CONTAINING PROTEIN"/>
    <property type="match status" value="1"/>
</dbReference>
<name>A0A4Y1R7B5_PRUDU</name>
<protein>
    <submittedName>
        <fullName evidence="1">Auxin-responsive GH3 family protein</fullName>
    </submittedName>
</protein>
<gene>
    <name evidence="1" type="ORF">Prudu_009999</name>
</gene>